<evidence type="ECO:0000256" key="10">
    <source>
        <dbReference type="SAM" id="Phobius"/>
    </source>
</evidence>
<comment type="similarity">
    <text evidence="8">Belongs to the two pore domain potassium channel (TC 1.A.1.8) family.</text>
</comment>
<keyword evidence="3 8" id="KW-0812">Transmembrane</keyword>
<dbReference type="GO" id="GO:0016020">
    <property type="term" value="C:membrane"/>
    <property type="evidence" value="ECO:0007669"/>
    <property type="project" value="UniProtKB-SubCell"/>
</dbReference>
<accession>C3YB20</accession>
<evidence type="ECO:0000256" key="4">
    <source>
        <dbReference type="ARBA" id="ARBA00022989"/>
    </source>
</evidence>
<keyword evidence="5 8" id="KW-0406">Ion transport</keyword>
<proteinExistence type="inferred from homology"/>
<evidence type="ECO:0000256" key="5">
    <source>
        <dbReference type="ARBA" id="ARBA00023065"/>
    </source>
</evidence>
<feature type="transmembrane region" description="Helical" evidence="10">
    <location>
        <begin position="242"/>
        <end position="263"/>
    </location>
</feature>
<feature type="transmembrane region" description="Helical" evidence="10">
    <location>
        <begin position="130"/>
        <end position="151"/>
    </location>
</feature>
<feature type="transmembrane region" description="Helical" evidence="10">
    <location>
        <begin position="102"/>
        <end position="118"/>
    </location>
</feature>
<keyword evidence="7 8" id="KW-0407">Ion channel</keyword>
<dbReference type="SUPFAM" id="SSF81324">
    <property type="entry name" value="Voltage-gated potassium channels"/>
    <property type="match status" value="2"/>
</dbReference>
<evidence type="ECO:0000256" key="1">
    <source>
        <dbReference type="ARBA" id="ARBA00004141"/>
    </source>
</evidence>
<dbReference type="EMBL" id="GG666496">
    <property type="protein sequence ID" value="EEN62482.1"/>
    <property type="molecule type" value="Genomic_DNA"/>
</dbReference>
<organism>
    <name type="scientific">Branchiostoma floridae</name>
    <name type="common">Florida lancelet</name>
    <name type="synonym">Amphioxus</name>
    <dbReference type="NCBI Taxonomy" id="7739"/>
    <lineage>
        <taxon>Eukaryota</taxon>
        <taxon>Metazoa</taxon>
        <taxon>Chordata</taxon>
        <taxon>Cephalochordata</taxon>
        <taxon>Leptocardii</taxon>
        <taxon>Amphioxiformes</taxon>
        <taxon>Branchiostomatidae</taxon>
        <taxon>Branchiostoma</taxon>
    </lineage>
</organism>
<feature type="compositionally biased region" description="Basic and acidic residues" evidence="9">
    <location>
        <begin position="309"/>
        <end position="319"/>
    </location>
</feature>
<feature type="transmembrane region" description="Helical" evidence="10">
    <location>
        <begin position="12"/>
        <end position="32"/>
    </location>
</feature>
<sequence>MSDGQVGWKQITVVFCVLLVILFVGAGIFKALEENFYNAEELPDRVHNVEGVVEEFAKNHSDVTIRDVYELLRRVDIARHGYTDSALHENKSENYFLDYMESWYFCMTIVTTIGYGHMGPLTVAGKLFCCIYALIGIPVWIILLTLVGAQLSDSSRWIEKRVRELLVRVTKIQRKFRAPGLAISLTIMVTSFFFLPALVFHKVEAWTYLEAIYFCVITLTTVGFGDFVPALPTEDMNTAANVVYKISVFLWITVGLAFLAGSLERIGTALKILGEKMTDMDLDPAEVTDRPINEVIRETNEAHDDDDSKDVNGADDKNGSDNVTNGRKPREGKEITSQELTAL</sequence>
<feature type="transmembrane region" description="Helical" evidence="10">
    <location>
        <begin position="211"/>
        <end position="230"/>
    </location>
</feature>
<keyword evidence="6 10" id="KW-0472">Membrane</keyword>
<dbReference type="eggNOG" id="KOG1418">
    <property type="taxonomic scope" value="Eukaryota"/>
</dbReference>
<feature type="domain" description="Potassium channel" evidence="11">
    <location>
        <begin position="189"/>
        <end position="270"/>
    </location>
</feature>
<keyword evidence="2 8" id="KW-0813">Transport</keyword>
<feature type="transmembrane region" description="Helical" evidence="10">
    <location>
        <begin position="181"/>
        <end position="199"/>
    </location>
</feature>
<evidence type="ECO:0000256" key="7">
    <source>
        <dbReference type="ARBA" id="ARBA00023303"/>
    </source>
</evidence>
<evidence type="ECO:0000256" key="8">
    <source>
        <dbReference type="RuleBase" id="RU003857"/>
    </source>
</evidence>
<evidence type="ECO:0000313" key="12">
    <source>
        <dbReference type="EMBL" id="EEN62482.1"/>
    </source>
</evidence>
<evidence type="ECO:0000256" key="6">
    <source>
        <dbReference type="ARBA" id="ARBA00023136"/>
    </source>
</evidence>
<dbReference type="PRINTS" id="PR01333">
    <property type="entry name" value="2POREKCHANEL"/>
</dbReference>
<dbReference type="PANTHER" id="PTHR11003">
    <property type="entry name" value="POTASSIUM CHANNEL, SUBFAMILY K"/>
    <property type="match status" value="1"/>
</dbReference>
<dbReference type="AlphaFoldDB" id="C3YB20"/>
<evidence type="ECO:0000259" key="11">
    <source>
        <dbReference type="Pfam" id="PF07885"/>
    </source>
</evidence>
<dbReference type="FunFam" id="1.10.287.70:FF:000193">
    <property type="entry name" value="Uncharacterized protein, isoform A"/>
    <property type="match status" value="1"/>
</dbReference>
<protein>
    <recommendedName>
        <fullName evidence="11">Potassium channel domain-containing protein</fullName>
    </recommendedName>
</protein>
<feature type="region of interest" description="Disordered" evidence="9">
    <location>
        <begin position="297"/>
        <end position="343"/>
    </location>
</feature>
<dbReference type="GO" id="GO:0005267">
    <property type="term" value="F:potassium channel activity"/>
    <property type="evidence" value="ECO:0007669"/>
    <property type="project" value="InterPro"/>
</dbReference>
<dbReference type="InterPro" id="IPR003280">
    <property type="entry name" value="2pore_dom_K_chnl"/>
</dbReference>
<keyword evidence="4 10" id="KW-1133">Transmembrane helix</keyword>
<dbReference type="InParanoid" id="C3YB20"/>
<name>C3YB20_BRAFL</name>
<dbReference type="Gene3D" id="1.10.287.70">
    <property type="match status" value="1"/>
</dbReference>
<evidence type="ECO:0000256" key="2">
    <source>
        <dbReference type="ARBA" id="ARBA00022448"/>
    </source>
</evidence>
<comment type="subcellular location">
    <subcellularLocation>
        <location evidence="1">Membrane</location>
        <topology evidence="1">Multi-pass membrane protein</topology>
    </subcellularLocation>
</comment>
<gene>
    <name evidence="12" type="ORF">BRAFLDRAFT_126949</name>
</gene>
<reference evidence="12" key="1">
    <citation type="journal article" date="2008" name="Nature">
        <title>The amphioxus genome and the evolution of the chordate karyotype.</title>
        <authorList>
            <consortium name="US DOE Joint Genome Institute (JGI-PGF)"/>
            <person name="Putnam N.H."/>
            <person name="Butts T."/>
            <person name="Ferrier D.E.K."/>
            <person name="Furlong R.F."/>
            <person name="Hellsten U."/>
            <person name="Kawashima T."/>
            <person name="Robinson-Rechavi M."/>
            <person name="Shoguchi E."/>
            <person name="Terry A."/>
            <person name="Yu J.-K."/>
            <person name="Benito-Gutierrez E.L."/>
            <person name="Dubchak I."/>
            <person name="Garcia-Fernandez J."/>
            <person name="Gibson-Brown J.J."/>
            <person name="Grigoriev I.V."/>
            <person name="Horton A.C."/>
            <person name="de Jong P.J."/>
            <person name="Jurka J."/>
            <person name="Kapitonov V.V."/>
            <person name="Kohara Y."/>
            <person name="Kuroki Y."/>
            <person name="Lindquist E."/>
            <person name="Lucas S."/>
            <person name="Osoegawa K."/>
            <person name="Pennacchio L.A."/>
            <person name="Salamov A.A."/>
            <person name="Satou Y."/>
            <person name="Sauka-Spengler T."/>
            <person name="Schmutz J."/>
            <person name="Shin-I T."/>
            <person name="Toyoda A."/>
            <person name="Bronner-Fraser M."/>
            <person name="Fujiyama A."/>
            <person name="Holland L.Z."/>
            <person name="Holland P.W.H."/>
            <person name="Satoh N."/>
            <person name="Rokhsar D.S."/>
        </authorList>
    </citation>
    <scope>NUCLEOTIDE SEQUENCE [LARGE SCALE GENOMIC DNA]</scope>
    <source>
        <strain evidence="12">S238N-H82</strain>
        <tissue evidence="12">Testes</tissue>
    </source>
</reference>
<evidence type="ECO:0000256" key="3">
    <source>
        <dbReference type="ARBA" id="ARBA00022692"/>
    </source>
</evidence>
<feature type="domain" description="Potassium channel" evidence="11">
    <location>
        <begin position="96"/>
        <end position="151"/>
    </location>
</feature>
<dbReference type="InterPro" id="IPR013099">
    <property type="entry name" value="K_chnl_dom"/>
</dbReference>
<dbReference type="Pfam" id="PF07885">
    <property type="entry name" value="Ion_trans_2"/>
    <property type="match status" value="2"/>
</dbReference>
<dbReference type="PANTHER" id="PTHR11003:SF330">
    <property type="entry name" value="POTASSIUM CHANNEL DOMAIN-CONTAINING PROTEIN"/>
    <property type="match status" value="1"/>
</dbReference>
<evidence type="ECO:0000256" key="9">
    <source>
        <dbReference type="SAM" id="MobiDB-lite"/>
    </source>
</evidence>